<keyword evidence="11" id="KW-1185">Reference proteome</keyword>
<dbReference type="InterPro" id="IPR032807">
    <property type="entry name" value="GNVR"/>
</dbReference>
<feature type="domain" description="Tyrosine-protein kinase G-rich" evidence="9">
    <location>
        <begin position="301"/>
        <end position="374"/>
    </location>
</feature>
<evidence type="ECO:0000256" key="5">
    <source>
        <dbReference type="ARBA" id="ARBA00023136"/>
    </source>
</evidence>
<feature type="domain" description="Polysaccharide chain length determinant N-terminal" evidence="8">
    <location>
        <begin position="16"/>
        <end position="115"/>
    </location>
</feature>
<comment type="caution">
    <text evidence="10">The sequence shown here is derived from an EMBL/GenBank/DDBJ whole genome shotgun (WGS) entry which is preliminary data.</text>
</comment>
<dbReference type="Pfam" id="PF02706">
    <property type="entry name" value="Wzz"/>
    <property type="match status" value="1"/>
</dbReference>
<dbReference type="Pfam" id="PF13807">
    <property type="entry name" value="GNVR"/>
    <property type="match status" value="1"/>
</dbReference>
<keyword evidence="3 7" id="KW-0812">Transmembrane</keyword>
<evidence type="ECO:0000256" key="7">
    <source>
        <dbReference type="SAM" id="Phobius"/>
    </source>
</evidence>
<evidence type="ECO:0000256" key="4">
    <source>
        <dbReference type="ARBA" id="ARBA00022989"/>
    </source>
</evidence>
<evidence type="ECO:0000256" key="3">
    <source>
        <dbReference type="ARBA" id="ARBA00022692"/>
    </source>
</evidence>
<dbReference type="EMBL" id="JANUGV010000001">
    <property type="protein sequence ID" value="MCS0606975.1"/>
    <property type="molecule type" value="Genomic_DNA"/>
</dbReference>
<keyword evidence="2" id="KW-1003">Cell membrane</keyword>
<evidence type="ECO:0000256" key="2">
    <source>
        <dbReference type="ARBA" id="ARBA00022475"/>
    </source>
</evidence>
<evidence type="ECO:0000313" key="11">
    <source>
        <dbReference type="Proteomes" id="UP001205861"/>
    </source>
</evidence>
<name>A0ABT2BFZ8_9BURK</name>
<comment type="subcellular location">
    <subcellularLocation>
        <location evidence="1">Cell membrane</location>
        <topology evidence="1">Multi-pass membrane protein</topology>
    </subcellularLocation>
</comment>
<dbReference type="InterPro" id="IPR003856">
    <property type="entry name" value="LPS_length_determ_N"/>
</dbReference>
<feature type="coiled-coil region" evidence="6">
    <location>
        <begin position="180"/>
        <end position="214"/>
    </location>
</feature>
<dbReference type="InterPro" id="IPR050445">
    <property type="entry name" value="Bact_polysacc_biosynth/exp"/>
</dbReference>
<keyword evidence="6" id="KW-0175">Coiled coil</keyword>
<feature type="transmembrane region" description="Helical" evidence="7">
    <location>
        <begin position="33"/>
        <end position="52"/>
    </location>
</feature>
<dbReference type="PANTHER" id="PTHR32309:SF13">
    <property type="entry name" value="FERRIC ENTEROBACTIN TRANSPORT PROTEIN FEPE"/>
    <property type="match status" value="1"/>
</dbReference>
<organism evidence="10 11">
    <name type="scientific">Massilia solisilvae</name>
    <dbReference type="NCBI Taxonomy" id="1811225"/>
    <lineage>
        <taxon>Bacteria</taxon>
        <taxon>Pseudomonadati</taxon>
        <taxon>Pseudomonadota</taxon>
        <taxon>Betaproteobacteria</taxon>
        <taxon>Burkholderiales</taxon>
        <taxon>Oxalobacteraceae</taxon>
        <taxon>Telluria group</taxon>
        <taxon>Massilia</taxon>
    </lineage>
</organism>
<keyword evidence="5 7" id="KW-0472">Membrane</keyword>
<gene>
    <name evidence="10" type="ORF">NX773_02200</name>
</gene>
<dbReference type="Proteomes" id="UP001205861">
    <property type="component" value="Unassembled WGS sequence"/>
</dbReference>
<evidence type="ECO:0000259" key="9">
    <source>
        <dbReference type="Pfam" id="PF13807"/>
    </source>
</evidence>
<reference evidence="10 11" key="1">
    <citation type="submission" date="2022-08" db="EMBL/GenBank/DDBJ databases">
        <title>Reclassification of Massilia species as members of the genera Telluria, Duganella, Pseudoduganella, Mokoshia gen. nov. and Zemynaea gen. nov. using orthogonal and non-orthogonal genome-based approaches.</title>
        <authorList>
            <person name="Bowman J.P."/>
        </authorList>
    </citation>
    <scope>NUCLEOTIDE SEQUENCE [LARGE SCALE GENOMIC DNA]</scope>
    <source>
        <strain evidence="10 11">JCM 31607</strain>
    </source>
</reference>
<evidence type="ECO:0000313" key="10">
    <source>
        <dbReference type="EMBL" id="MCS0606975.1"/>
    </source>
</evidence>
<evidence type="ECO:0000256" key="1">
    <source>
        <dbReference type="ARBA" id="ARBA00004651"/>
    </source>
</evidence>
<dbReference type="RefSeq" id="WP_258854755.1">
    <property type="nucleotide sequence ID" value="NZ_JANUGV010000001.1"/>
</dbReference>
<accession>A0ABT2BFZ8</accession>
<sequence>MNQVQSNANGQSNGEDQISLIDLLIVLAKHKKLVAGLPLVAAALAVAISLVLPNVYKADAKLLPPQQAQSGAAALLSQLGGMAGAAAGVAGIKNPNDLYIGMLKSRTIAAKLIQKFDLTKVYNTQSQEVAMAKLAANTAISAGKDNLITIEVHATDRKLVAPLANAYVSELLALTKVMAVTEAGQRRVFYERQLEQAKNNLARGEAALKGALDARGVISVDTESRAVIETVGRLRAQVSAKEIQLNSMRAFVTPSNPQYMRVDEELASLRAELDKLENGRAGAGSAPASGAGPKQSGFDNIMLLRDVKYYQMLYELLAKQYEAARLDEAKDPSVIQVLDPAVEPERKFKPNRTLIVVLTTMVALLVAIAIAFLSEARRKALSSEAGAARWRELKQHLALKR</sequence>
<keyword evidence="4 7" id="KW-1133">Transmembrane helix</keyword>
<proteinExistence type="predicted"/>
<feature type="transmembrane region" description="Helical" evidence="7">
    <location>
        <begin position="72"/>
        <end position="92"/>
    </location>
</feature>
<evidence type="ECO:0000259" key="8">
    <source>
        <dbReference type="Pfam" id="PF02706"/>
    </source>
</evidence>
<dbReference type="PANTHER" id="PTHR32309">
    <property type="entry name" value="TYROSINE-PROTEIN KINASE"/>
    <property type="match status" value="1"/>
</dbReference>
<feature type="transmembrane region" description="Helical" evidence="7">
    <location>
        <begin position="354"/>
        <end position="373"/>
    </location>
</feature>
<protein>
    <submittedName>
        <fullName evidence="10">Wzz/FepE/Etk N-terminal domain-containing protein</fullName>
    </submittedName>
</protein>
<evidence type="ECO:0000256" key="6">
    <source>
        <dbReference type="SAM" id="Coils"/>
    </source>
</evidence>